<evidence type="ECO:0000313" key="5">
    <source>
        <dbReference type="EMBL" id="CEJ93939.1"/>
    </source>
</evidence>
<dbReference type="HOGENOM" id="CLU_014813_4_0_1"/>
<dbReference type="UniPathway" id="UPA00204"/>
<dbReference type="Pfam" id="PF01019">
    <property type="entry name" value="G_glu_transpept"/>
    <property type="match status" value="1"/>
</dbReference>
<gene>
    <name evidence="5" type="ORF">VHEMI09498</name>
</gene>
<comment type="catalytic activity">
    <reaction evidence="3">
        <text>glutathione + H2O = L-cysteinylglycine + L-glutamate</text>
        <dbReference type="Rhea" id="RHEA:28807"/>
        <dbReference type="ChEBI" id="CHEBI:15377"/>
        <dbReference type="ChEBI" id="CHEBI:29985"/>
        <dbReference type="ChEBI" id="CHEBI:57925"/>
        <dbReference type="ChEBI" id="CHEBI:61694"/>
        <dbReference type="EC" id="3.4.19.13"/>
    </reaction>
</comment>
<feature type="binding site" evidence="2">
    <location>
        <position position="475"/>
    </location>
    <ligand>
        <name>L-glutamate</name>
        <dbReference type="ChEBI" id="CHEBI:29985"/>
    </ligand>
</feature>
<dbReference type="Proteomes" id="UP000039046">
    <property type="component" value="Unassembled WGS sequence"/>
</dbReference>
<dbReference type="InterPro" id="IPR029055">
    <property type="entry name" value="Ntn_hydrolases_N"/>
</dbReference>
<evidence type="ECO:0000256" key="3">
    <source>
        <dbReference type="RuleBase" id="RU368068"/>
    </source>
</evidence>
<feature type="binding site" evidence="2">
    <location>
        <begin position="452"/>
        <end position="453"/>
    </location>
    <ligand>
        <name>L-glutamate</name>
        <dbReference type="ChEBI" id="CHEBI:29985"/>
    </ligand>
</feature>
<dbReference type="NCBIfam" id="TIGR00066">
    <property type="entry name" value="g_glut_trans"/>
    <property type="match status" value="1"/>
</dbReference>
<comment type="pathway">
    <text evidence="3">Sulfur metabolism; glutathione metabolism.</text>
</comment>
<keyword evidence="3" id="KW-0378">Hydrolase</keyword>
<proteinExistence type="predicted"/>
<dbReference type="GO" id="GO:0103068">
    <property type="term" value="F:leukotriene C4 gamma-glutamyl transferase activity"/>
    <property type="evidence" value="ECO:0007669"/>
    <property type="project" value="UniProtKB-EC"/>
</dbReference>
<name>A0A0A1TGH9_9HYPO</name>
<evidence type="ECO:0000256" key="4">
    <source>
        <dbReference type="SAM" id="SignalP"/>
    </source>
</evidence>
<dbReference type="PANTHER" id="PTHR11686:SF62">
    <property type="entry name" value="GLUTATHIONE HYDROLASE"/>
    <property type="match status" value="1"/>
</dbReference>
<organism evidence="5 6">
    <name type="scientific">[Torrubiella] hemipterigena</name>
    <dbReference type="NCBI Taxonomy" id="1531966"/>
    <lineage>
        <taxon>Eukaryota</taxon>
        <taxon>Fungi</taxon>
        <taxon>Dikarya</taxon>
        <taxon>Ascomycota</taxon>
        <taxon>Pezizomycotina</taxon>
        <taxon>Sordariomycetes</taxon>
        <taxon>Hypocreomycetidae</taxon>
        <taxon>Hypocreales</taxon>
        <taxon>Clavicipitaceae</taxon>
        <taxon>Clavicipitaceae incertae sedis</taxon>
        <taxon>'Torrubiella' clade</taxon>
    </lineage>
</organism>
<feature type="binding site" evidence="2">
    <location>
        <position position="104"/>
    </location>
    <ligand>
        <name>L-glutamate</name>
        <dbReference type="ChEBI" id="CHEBI:29985"/>
    </ligand>
</feature>
<feature type="active site" description="Nucleophile" evidence="1">
    <location>
        <position position="382"/>
    </location>
</feature>
<reference evidence="5 6" key="1">
    <citation type="journal article" date="2015" name="Genome Announc.">
        <title>Draft Genome Sequence and Gene Annotation of the Entomopathogenic Fungus Verticillium hemipterigenum.</title>
        <authorList>
            <person name="Horn F."/>
            <person name="Habel A."/>
            <person name="Scharf D.H."/>
            <person name="Dworschak J."/>
            <person name="Brakhage A.A."/>
            <person name="Guthke R."/>
            <person name="Hertweck C."/>
            <person name="Linde J."/>
        </authorList>
    </citation>
    <scope>NUCLEOTIDE SEQUENCE [LARGE SCALE GENOMIC DNA]</scope>
</reference>
<feature type="chain" id="PRO_5001979668" description="Glutathione hydrolase" evidence="4">
    <location>
        <begin position="23"/>
        <end position="574"/>
    </location>
</feature>
<keyword evidence="3" id="KW-0012">Acyltransferase</keyword>
<dbReference type="SUPFAM" id="SSF56235">
    <property type="entry name" value="N-terminal nucleophile aminohydrolases (Ntn hydrolases)"/>
    <property type="match status" value="1"/>
</dbReference>
<dbReference type="GO" id="GO:0036374">
    <property type="term" value="F:glutathione hydrolase activity"/>
    <property type="evidence" value="ECO:0007669"/>
    <property type="project" value="UniProtKB-UniRule"/>
</dbReference>
<dbReference type="Gene3D" id="1.10.246.130">
    <property type="match status" value="1"/>
</dbReference>
<keyword evidence="6" id="KW-1185">Reference proteome</keyword>
<keyword evidence="3" id="KW-0808">Transferase</keyword>
<evidence type="ECO:0000313" key="6">
    <source>
        <dbReference type="Proteomes" id="UP000039046"/>
    </source>
</evidence>
<feature type="binding site" evidence="2">
    <location>
        <begin position="400"/>
        <end position="402"/>
    </location>
    <ligand>
        <name>L-glutamate</name>
        <dbReference type="ChEBI" id="CHEBI:29985"/>
    </ligand>
</feature>
<feature type="binding site" evidence="2">
    <location>
        <position position="424"/>
    </location>
    <ligand>
        <name>L-glutamate</name>
        <dbReference type="ChEBI" id="CHEBI:29985"/>
    </ligand>
</feature>
<dbReference type="GO" id="GO:0005886">
    <property type="term" value="C:plasma membrane"/>
    <property type="evidence" value="ECO:0007669"/>
    <property type="project" value="TreeGrafter"/>
</dbReference>
<dbReference type="InterPro" id="IPR043137">
    <property type="entry name" value="GGT_ssub_C"/>
</dbReference>
<dbReference type="EC" id="3.4.19.13" evidence="3"/>
<dbReference type="Gene3D" id="3.60.20.40">
    <property type="match status" value="1"/>
</dbReference>
<protein>
    <recommendedName>
        <fullName evidence="3">Glutathione hydrolase</fullName>
        <ecNumber evidence="3">2.3.2.2</ecNumber>
        <ecNumber evidence="3">3.4.19.13</ecNumber>
    </recommendedName>
    <alternativeName>
        <fullName evidence="3">Gamma-glutamyltransferase</fullName>
    </alternativeName>
    <alternativeName>
        <fullName evidence="3">Gamma-glutamyltranspeptidase</fullName>
    </alternativeName>
</protein>
<dbReference type="PROSITE" id="PS51257">
    <property type="entry name" value="PROKAR_LIPOPROTEIN"/>
    <property type="match status" value="1"/>
</dbReference>
<dbReference type="EMBL" id="CDHN01000006">
    <property type="protein sequence ID" value="CEJ93939.1"/>
    <property type="molecule type" value="Genomic_DNA"/>
</dbReference>
<comment type="function">
    <text evidence="3">Cleaves the gamma-glutamyl peptide bond of glutathione and glutathione conjugates.</text>
</comment>
<keyword evidence="4" id="KW-0732">Signal</keyword>
<comment type="catalytic activity">
    <reaction evidence="3">
        <text>an N-terminal (5-L-glutamyl)-[peptide] + an alpha-amino acid = 5-L-glutamyl amino acid + an N-terminal L-alpha-aminoacyl-[peptide]</text>
        <dbReference type="Rhea" id="RHEA:23904"/>
        <dbReference type="Rhea" id="RHEA-COMP:9780"/>
        <dbReference type="Rhea" id="RHEA-COMP:9795"/>
        <dbReference type="ChEBI" id="CHEBI:77644"/>
        <dbReference type="ChEBI" id="CHEBI:78597"/>
        <dbReference type="ChEBI" id="CHEBI:78599"/>
        <dbReference type="ChEBI" id="CHEBI:78608"/>
        <dbReference type="EC" id="2.3.2.2"/>
    </reaction>
</comment>
<dbReference type="PRINTS" id="PR01210">
    <property type="entry name" value="GGTRANSPTASE"/>
</dbReference>
<dbReference type="EC" id="2.3.2.2" evidence="3"/>
<dbReference type="InterPro" id="IPR000101">
    <property type="entry name" value="GGT_peptidase"/>
</dbReference>
<dbReference type="PANTHER" id="PTHR11686">
    <property type="entry name" value="GAMMA GLUTAMYL TRANSPEPTIDASE"/>
    <property type="match status" value="1"/>
</dbReference>
<dbReference type="AlphaFoldDB" id="A0A0A1TGH9"/>
<dbReference type="OrthoDB" id="1081007at2759"/>
<accession>A0A0A1TGH9</accession>
<evidence type="ECO:0000256" key="1">
    <source>
        <dbReference type="PIRSR" id="PIRSR600101-1"/>
    </source>
</evidence>
<feature type="signal peptide" evidence="4">
    <location>
        <begin position="1"/>
        <end position="22"/>
    </location>
</feature>
<dbReference type="InterPro" id="IPR043138">
    <property type="entry name" value="GGT_lsub"/>
</dbReference>
<evidence type="ECO:0000256" key="2">
    <source>
        <dbReference type="PIRSR" id="PIRSR600101-2"/>
    </source>
</evidence>
<comment type="catalytic activity">
    <reaction evidence="3">
        <text>an S-substituted glutathione + H2O = an S-substituted L-cysteinylglycine + L-glutamate</text>
        <dbReference type="Rhea" id="RHEA:59468"/>
        <dbReference type="ChEBI" id="CHEBI:15377"/>
        <dbReference type="ChEBI" id="CHEBI:29985"/>
        <dbReference type="ChEBI" id="CHEBI:90779"/>
        <dbReference type="ChEBI" id="CHEBI:143103"/>
        <dbReference type="EC" id="3.4.19.13"/>
    </reaction>
</comment>
<dbReference type="STRING" id="1531966.A0A0A1TGH9"/>
<dbReference type="GO" id="GO:0006751">
    <property type="term" value="P:glutathione catabolic process"/>
    <property type="evidence" value="ECO:0007669"/>
    <property type="project" value="UniProtKB-UniRule"/>
</dbReference>
<sequence>MKHAFGSLQLLLLACLQDVVGASTIPQVVLDPVAGNHKGAVACEAKECSAIGQDLLAKGGTAADAIVGTILCVGTVGMYHSGIGGGGFALVRRPDGEYEAVDFRETAPAAASEDMYKNHKQKSIRGGLSVGVPSEVYGLEYLHKKYGALPWKTVVAGAIRVARDGFVVSKDLVRKMNDEVSGNRTYLVDDPNWALDFAPNGTLLQEGDIMTRKRYADTLERIANEGSAALYQGKTANDLISFIRETGGVMTLEDLQQYKIAHRPVLSLDYRGLKVKALGAPSGGPVALYILKLMEQYKMNDWNTDKKLTIHRLSEAMRFAYAARGHLGDPGFGQSTDVLEFERHMLSDENIASTQKRMSDNETKFPTEYDDEKLLAVDSHGTSHMVAADRSGLVISLTTTVNLNFGARIMEPNTGIILNDEMNDFSIPGVSNEFGFAPSEANFIRPFKRPLSSMTPLIAELPDGTFFATAGAGGGSRIISATAQTMWHLIEHNMTMAEAMTFRRVHDQLIPNTITMEREYPDANNVHQYLRAKGHSVTSVWPGLSAVQGIMRNEDGSFEAVGEPRQNNSAGYTA</sequence>